<reference evidence="3" key="1">
    <citation type="submission" date="2017-09" db="EMBL/GenBank/DDBJ databases">
        <title>Polyketide synthases of a Diaporthe helianthi virulent isolate.</title>
        <authorList>
            <person name="Baroncelli R."/>
        </authorList>
    </citation>
    <scope>NUCLEOTIDE SEQUENCE [LARGE SCALE GENOMIC DNA]</scope>
    <source>
        <strain evidence="3">7/96</strain>
    </source>
</reference>
<evidence type="ECO:0000313" key="3">
    <source>
        <dbReference type="EMBL" id="POS73602.1"/>
    </source>
</evidence>
<feature type="region of interest" description="Disordered" evidence="1">
    <location>
        <begin position="21"/>
        <end position="49"/>
    </location>
</feature>
<feature type="transmembrane region" description="Helical" evidence="2">
    <location>
        <begin position="221"/>
        <end position="239"/>
    </location>
</feature>
<proteinExistence type="predicted"/>
<feature type="region of interest" description="Disordered" evidence="1">
    <location>
        <begin position="311"/>
        <end position="412"/>
    </location>
</feature>
<dbReference type="STRING" id="158607.A0A2P5HTL0"/>
<keyword evidence="2" id="KW-1133">Transmembrane helix</keyword>
<dbReference type="OrthoDB" id="194289at2759"/>
<protein>
    <recommendedName>
        <fullName evidence="5">Mitochondrial inner membrane protein 1</fullName>
    </recommendedName>
</protein>
<dbReference type="PANTHER" id="PTHR15887">
    <property type="entry name" value="TRANSMEMBRANE PROTEIN 69"/>
    <property type="match status" value="1"/>
</dbReference>
<gene>
    <name evidence="3" type="ORF">DHEL01_v208007</name>
</gene>
<sequence>MLRTTRPLLKVPARGLPRATASIAPFATSQTRNHASGTPRRAQLPALRSPAKLLPLVQRAHYANKNVRDTKLEKELAKKKLESHPELVTEDSSTRASYEGPETRPTNPTTTEGVKKDLNRLVDTFKLGEVPPISLKLGLAGTLPYLGTSLGTTYLAWVLNTEWPSQSQFVNHVLMSHESASYYLHLLEPIQVGYGAVIISFLGAIHWGLEYAEKHPDKARTIFRYGLGVLAPVLAWPTMVMPVQYALTSQFAAFTFMYFADSRATTRGWAPTWYNTYRFVLTAIVGVSLFISLVGRDKVGAEAPRLSGLREKFHKEGPDHLEMKKLEEMEAVEREKNRKKKAAEEKKKAAEEEIKKLEEEKKNAESEAKNAKGDKPKKGKAEGKDAKGEGKKDEGGDDKEQDGEDKKDEKSE</sequence>
<organism evidence="3 4">
    <name type="scientific">Diaporthe helianthi</name>
    <dbReference type="NCBI Taxonomy" id="158607"/>
    <lineage>
        <taxon>Eukaryota</taxon>
        <taxon>Fungi</taxon>
        <taxon>Dikarya</taxon>
        <taxon>Ascomycota</taxon>
        <taxon>Pezizomycotina</taxon>
        <taxon>Sordariomycetes</taxon>
        <taxon>Sordariomycetidae</taxon>
        <taxon>Diaporthales</taxon>
        <taxon>Diaporthaceae</taxon>
        <taxon>Diaporthe</taxon>
    </lineage>
</organism>
<keyword evidence="4" id="KW-1185">Reference proteome</keyword>
<feature type="compositionally biased region" description="Low complexity" evidence="1">
    <location>
        <begin position="99"/>
        <end position="112"/>
    </location>
</feature>
<feature type="compositionally biased region" description="Polar residues" evidence="1">
    <location>
        <begin position="27"/>
        <end position="36"/>
    </location>
</feature>
<dbReference type="InParanoid" id="A0A2P5HTL0"/>
<keyword evidence="2" id="KW-0472">Membrane</keyword>
<evidence type="ECO:0000313" key="4">
    <source>
        <dbReference type="Proteomes" id="UP000094444"/>
    </source>
</evidence>
<dbReference type="Proteomes" id="UP000094444">
    <property type="component" value="Unassembled WGS sequence"/>
</dbReference>
<dbReference type="AlphaFoldDB" id="A0A2P5HTL0"/>
<feature type="transmembrane region" description="Helical" evidence="2">
    <location>
        <begin position="276"/>
        <end position="295"/>
    </location>
</feature>
<feature type="compositionally biased region" description="Basic and acidic residues" evidence="1">
    <location>
        <begin position="311"/>
        <end position="394"/>
    </location>
</feature>
<keyword evidence="2" id="KW-0812">Transmembrane</keyword>
<accession>A0A2P5HTL0</accession>
<feature type="transmembrane region" description="Helical" evidence="2">
    <location>
        <begin position="192"/>
        <end position="209"/>
    </location>
</feature>
<comment type="caution">
    <text evidence="3">The sequence shown here is derived from an EMBL/GenBank/DDBJ whole genome shotgun (WGS) entry which is preliminary data.</text>
</comment>
<evidence type="ECO:0008006" key="5">
    <source>
        <dbReference type="Google" id="ProtNLM"/>
    </source>
</evidence>
<evidence type="ECO:0000256" key="2">
    <source>
        <dbReference type="SAM" id="Phobius"/>
    </source>
</evidence>
<feature type="transmembrane region" description="Helical" evidence="2">
    <location>
        <begin position="137"/>
        <end position="159"/>
    </location>
</feature>
<name>A0A2P5HTL0_DIAHE</name>
<dbReference type="InterPro" id="IPR021836">
    <property type="entry name" value="DUF3429"/>
</dbReference>
<feature type="region of interest" description="Disordered" evidence="1">
    <location>
        <begin position="80"/>
        <end position="113"/>
    </location>
</feature>
<dbReference type="Pfam" id="PF11911">
    <property type="entry name" value="DUF3429"/>
    <property type="match status" value="1"/>
</dbReference>
<dbReference type="PANTHER" id="PTHR15887:SF1">
    <property type="entry name" value="TRANSMEMBRANE PROTEIN 69"/>
    <property type="match status" value="1"/>
</dbReference>
<dbReference type="EMBL" id="MAVT02000768">
    <property type="protein sequence ID" value="POS73602.1"/>
    <property type="molecule type" value="Genomic_DNA"/>
</dbReference>
<evidence type="ECO:0000256" key="1">
    <source>
        <dbReference type="SAM" id="MobiDB-lite"/>
    </source>
</evidence>